<keyword evidence="1" id="KW-0472">Membrane</keyword>
<name>A0A1B6NYC0_9ZZZZ</name>
<dbReference type="EMBL" id="AYSL01000006">
    <property type="protein sequence ID" value="KTF08403.1"/>
    <property type="molecule type" value="Genomic_DNA"/>
</dbReference>
<sequence length="39" mass="4690">MVYKGGTFVDNERSFAYILFFVTFDTFYVLIVIFYVCIF</sequence>
<comment type="caution">
    <text evidence="2">The sequence shown here is derived from an EMBL/GenBank/DDBJ whole genome shotgun (WGS) entry which is preliminary data.</text>
</comment>
<protein>
    <submittedName>
        <fullName evidence="2">Uncharacterized protein</fullName>
    </submittedName>
</protein>
<reference evidence="2" key="1">
    <citation type="submission" date="2013-11" db="EMBL/GenBank/DDBJ databases">
        <title>Microbial diversity, functional groups and degradation webs in Northern and Southern Mediterranean and Red Sea marine crude oil polluted sites.</title>
        <authorList>
            <person name="Daffonchio D."/>
            <person name="Mapelli F."/>
            <person name="Ferrer M."/>
            <person name="Richter M."/>
            <person name="Cherif A."/>
            <person name="Malkawi H.I."/>
            <person name="Yakimov M.M."/>
            <person name="Abdel-Fattah Y.R."/>
            <person name="Blaghen M."/>
            <person name="Golyshin P.N."/>
            <person name="Kalogerakis N."/>
            <person name="Boon N."/>
            <person name="Magagnini M."/>
            <person name="Fava F."/>
        </authorList>
    </citation>
    <scope>NUCLEOTIDE SEQUENCE</scope>
</reference>
<keyword evidence="1" id="KW-0812">Transmembrane</keyword>
<gene>
    <name evidence="2" type="ORF">MGSAQ_000087</name>
</gene>
<dbReference type="AlphaFoldDB" id="A0A1B6NYC0"/>
<feature type="transmembrane region" description="Helical" evidence="1">
    <location>
        <begin position="15"/>
        <end position="38"/>
    </location>
</feature>
<proteinExistence type="predicted"/>
<evidence type="ECO:0000313" key="2">
    <source>
        <dbReference type="EMBL" id="KTF08403.1"/>
    </source>
</evidence>
<keyword evidence="1" id="KW-1133">Transmembrane helix</keyword>
<accession>A0A1B6NYC0</accession>
<organism evidence="2">
    <name type="scientific">marine sediment metagenome</name>
    <dbReference type="NCBI Taxonomy" id="412755"/>
    <lineage>
        <taxon>unclassified sequences</taxon>
        <taxon>metagenomes</taxon>
        <taxon>ecological metagenomes</taxon>
    </lineage>
</organism>
<evidence type="ECO:0000256" key="1">
    <source>
        <dbReference type="SAM" id="Phobius"/>
    </source>
</evidence>